<name>A0A1L8MNC4_9STRE</name>
<dbReference type="OrthoDB" id="9793345at2"/>
<dbReference type="Gene3D" id="3.40.50.720">
    <property type="entry name" value="NAD(P)-binding Rossmann-like Domain"/>
    <property type="match status" value="1"/>
</dbReference>
<dbReference type="EMBL" id="LZDD01000001">
    <property type="protein sequence ID" value="OJF72248.1"/>
    <property type="molecule type" value="Genomic_DNA"/>
</dbReference>
<evidence type="ECO:0000256" key="2">
    <source>
        <dbReference type="ARBA" id="ARBA00023002"/>
    </source>
</evidence>
<keyword evidence="5" id="KW-1185">Reference proteome</keyword>
<evidence type="ECO:0000256" key="3">
    <source>
        <dbReference type="RuleBase" id="RU000363"/>
    </source>
</evidence>
<dbReference type="GO" id="GO:0016491">
    <property type="term" value="F:oxidoreductase activity"/>
    <property type="evidence" value="ECO:0007669"/>
    <property type="project" value="UniProtKB-KW"/>
</dbReference>
<evidence type="ECO:0000256" key="1">
    <source>
        <dbReference type="ARBA" id="ARBA00006484"/>
    </source>
</evidence>
<dbReference type="PROSITE" id="PS00061">
    <property type="entry name" value="ADH_SHORT"/>
    <property type="match status" value="1"/>
</dbReference>
<evidence type="ECO:0000313" key="5">
    <source>
        <dbReference type="Proteomes" id="UP000182015"/>
    </source>
</evidence>
<dbReference type="RefSeq" id="WP_071792902.1">
    <property type="nucleotide sequence ID" value="NZ_LZDD01000001.1"/>
</dbReference>
<dbReference type="STRING" id="1856638.A9Q68_01515"/>
<sequence>MTEKIIVITGASGGLAQAMVKHIKESDFLILLGRNKAQLEEIYGNRKQKKCIQIDITNADAIEHLVAELYLEFGHIDILINNAGFGAFKAFDDYDHQDVERMFKVNTFASMDFCRLIGARMAAHGKGHIINIVSMAGLVASSKSSLYAASKFAMIGYSNALRLELAEKGVIVTSINPGPIKTAFFKEADPTGTYLEKVSAFALEPDQVAKKVVAVFGKQKREINLPWTLSLTHLFYTLCPGLSDYLARKVFNYK</sequence>
<dbReference type="GO" id="GO:0016020">
    <property type="term" value="C:membrane"/>
    <property type="evidence" value="ECO:0007669"/>
    <property type="project" value="TreeGrafter"/>
</dbReference>
<dbReference type="Pfam" id="PF00106">
    <property type="entry name" value="adh_short"/>
    <property type="match status" value="1"/>
</dbReference>
<protein>
    <submittedName>
        <fullName evidence="4">Short-chain dehydrogenase</fullName>
    </submittedName>
</protein>
<dbReference type="CDD" id="cd05233">
    <property type="entry name" value="SDR_c"/>
    <property type="match status" value="1"/>
</dbReference>
<organism evidence="4 5">
    <name type="scientific">Streptococcus bovimastitidis</name>
    <dbReference type="NCBI Taxonomy" id="1856638"/>
    <lineage>
        <taxon>Bacteria</taxon>
        <taxon>Bacillati</taxon>
        <taxon>Bacillota</taxon>
        <taxon>Bacilli</taxon>
        <taxon>Lactobacillales</taxon>
        <taxon>Streptococcaceae</taxon>
        <taxon>Streptococcus</taxon>
    </lineage>
</organism>
<proteinExistence type="inferred from homology"/>
<keyword evidence="2" id="KW-0560">Oxidoreductase</keyword>
<dbReference type="PRINTS" id="PR00080">
    <property type="entry name" value="SDRFAMILY"/>
</dbReference>
<dbReference type="PRINTS" id="PR00081">
    <property type="entry name" value="GDHRDH"/>
</dbReference>
<dbReference type="InterPro" id="IPR036291">
    <property type="entry name" value="NAD(P)-bd_dom_sf"/>
</dbReference>
<dbReference type="AlphaFoldDB" id="A0A1L8MNC4"/>
<dbReference type="InterPro" id="IPR020904">
    <property type="entry name" value="Sc_DH/Rdtase_CS"/>
</dbReference>
<reference evidence="5" key="1">
    <citation type="submission" date="2016-06" db="EMBL/GenBank/DDBJ databases">
        <authorList>
            <person name="de Vries S.P.W."/>
            <person name="Hadjirin N.F."/>
            <person name="Lay E.M."/>
            <person name="Zadoks R.N."/>
            <person name="Peacock S.J."/>
            <person name="Parkhill J."/>
            <person name="Grant A.J."/>
            <person name="Mcdougall S."/>
            <person name="Holmes M.A."/>
        </authorList>
    </citation>
    <scope>NUCLEOTIDE SEQUENCE [LARGE SCALE GENOMIC DNA]</scope>
    <source>
        <strain evidence="5">NZ1587</strain>
    </source>
</reference>
<comment type="similarity">
    <text evidence="1 3">Belongs to the short-chain dehydrogenases/reductases (SDR) family.</text>
</comment>
<gene>
    <name evidence="4" type="ORF">A9Q68_01515</name>
</gene>
<dbReference type="InterPro" id="IPR002347">
    <property type="entry name" value="SDR_fam"/>
</dbReference>
<evidence type="ECO:0000313" key="4">
    <source>
        <dbReference type="EMBL" id="OJF72248.1"/>
    </source>
</evidence>
<dbReference type="PANTHER" id="PTHR44196:SF1">
    <property type="entry name" value="DEHYDROGENASE_REDUCTASE SDR FAMILY MEMBER 7B"/>
    <property type="match status" value="1"/>
</dbReference>
<dbReference type="SUPFAM" id="SSF51735">
    <property type="entry name" value="NAD(P)-binding Rossmann-fold domains"/>
    <property type="match status" value="1"/>
</dbReference>
<accession>A0A1L8MNC4</accession>
<comment type="caution">
    <text evidence="4">The sequence shown here is derived from an EMBL/GenBank/DDBJ whole genome shotgun (WGS) entry which is preliminary data.</text>
</comment>
<dbReference type="PANTHER" id="PTHR44196">
    <property type="entry name" value="DEHYDROGENASE/REDUCTASE SDR FAMILY MEMBER 7B"/>
    <property type="match status" value="1"/>
</dbReference>
<dbReference type="Proteomes" id="UP000182015">
    <property type="component" value="Unassembled WGS sequence"/>
</dbReference>